<keyword evidence="1" id="KW-1133">Transmembrane helix</keyword>
<accession>A0A176RSP7</accession>
<evidence type="ECO:0000313" key="3">
    <source>
        <dbReference type="Proteomes" id="UP000076962"/>
    </source>
</evidence>
<feature type="transmembrane region" description="Helical" evidence="1">
    <location>
        <begin position="53"/>
        <end position="71"/>
    </location>
</feature>
<keyword evidence="1" id="KW-0812">Transmembrane</keyword>
<comment type="caution">
    <text evidence="2">The sequence shown here is derived from an EMBL/GenBank/DDBJ whole genome shotgun (WGS) entry which is preliminary data.</text>
</comment>
<evidence type="ECO:0000313" key="2">
    <source>
        <dbReference type="EMBL" id="OAD18792.1"/>
    </source>
</evidence>
<sequence length="99" mass="11448">MVGTRQIAGNHSNNHLPQACYQLGQQVLVYVWLLSSWKIYFTRFKKRNDDISFFVYIAGYLTTTIHAFNASKHDKFVQDAERPSLHSTASLRERETGLL</sequence>
<dbReference type="Proteomes" id="UP000076962">
    <property type="component" value="Unassembled WGS sequence"/>
</dbReference>
<proteinExistence type="predicted"/>
<gene>
    <name evidence="2" type="ORF">THIOM_005603</name>
</gene>
<reference evidence="2 3" key="1">
    <citation type="submission" date="2016-05" db="EMBL/GenBank/DDBJ databases">
        <title>Single-cell genome of chain-forming Candidatus Thiomargarita nelsonii and comparison to other large sulfur-oxidizing bacteria.</title>
        <authorList>
            <person name="Winkel M."/>
            <person name="Salman V."/>
            <person name="Woyke T."/>
            <person name="Schulz-Vogt H."/>
            <person name="Richter M."/>
            <person name="Flood B."/>
            <person name="Bailey J."/>
            <person name="Amann R."/>
            <person name="Mussmann M."/>
        </authorList>
    </citation>
    <scope>NUCLEOTIDE SEQUENCE [LARGE SCALE GENOMIC DNA]</scope>
    <source>
        <strain evidence="2 3">THI036</strain>
    </source>
</reference>
<keyword evidence="1" id="KW-0472">Membrane</keyword>
<name>A0A176RSP7_9GAMM</name>
<protein>
    <submittedName>
        <fullName evidence="2">Uncharacterized protein</fullName>
    </submittedName>
</protein>
<evidence type="ECO:0000256" key="1">
    <source>
        <dbReference type="SAM" id="Phobius"/>
    </source>
</evidence>
<dbReference type="AlphaFoldDB" id="A0A176RSP7"/>
<dbReference type="EMBL" id="LUTY01003083">
    <property type="protein sequence ID" value="OAD18792.1"/>
    <property type="molecule type" value="Genomic_DNA"/>
</dbReference>
<organism evidence="2 3">
    <name type="scientific">Candidatus Thiomargarita nelsonii</name>
    <dbReference type="NCBI Taxonomy" id="1003181"/>
    <lineage>
        <taxon>Bacteria</taxon>
        <taxon>Pseudomonadati</taxon>
        <taxon>Pseudomonadota</taxon>
        <taxon>Gammaproteobacteria</taxon>
        <taxon>Thiotrichales</taxon>
        <taxon>Thiotrichaceae</taxon>
        <taxon>Thiomargarita</taxon>
    </lineage>
</organism>
<keyword evidence="3" id="KW-1185">Reference proteome</keyword>